<reference evidence="1" key="1">
    <citation type="submission" date="2021-09" db="EMBL/GenBank/DDBJ databases">
        <authorList>
            <consortium name="AG Swart"/>
            <person name="Singh M."/>
            <person name="Singh A."/>
            <person name="Seah K."/>
            <person name="Emmerich C."/>
        </authorList>
    </citation>
    <scope>NUCLEOTIDE SEQUENCE</scope>
    <source>
        <strain evidence="1">ATCC30299</strain>
    </source>
</reference>
<evidence type="ECO:0000313" key="2">
    <source>
        <dbReference type="Proteomes" id="UP001162131"/>
    </source>
</evidence>
<keyword evidence="2" id="KW-1185">Reference proteome</keyword>
<dbReference type="AlphaFoldDB" id="A0AAU9JYD4"/>
<name>A0AAU9JYD4_9CILI</name>
<sequence>MCFKMEKIRNCIKRRRASVETVETYDNQKTKFENPPNSKSSLFITKLSKQNTPRIQRNFSCPEIKTKNSPHNLKPTLSKRWKSPFLEVSIAIKTPSMPQLSQFFKLSGQSLKAKPSSLYPCGSVRIIKKKKSCSSISVGEQTQTMI</sequence>
<dbReference type="Proteomes" id="UP001162131">
    <property type="component" value="Unassembled WGS sequence"/>
</dbReference>
<comment type="caution">
    <text evidence="1">The sequence shown here is derived from an EMBL/GenBank/DDBJ whole genome shotgun (WGS) entry which is preliminary data.</text>
</comment>
<organism evidence="1 2">
    <name type="scientific">Blepharisma stoltei</name>
    <dbReference type="NCBI Taxonomy" id="1481888"/>
    <lineage>
        <taxon>Eukaryota</taxon>
        <taxon>Sar</taxon>
        <taxon>Alveolata</taxon>
        <taxon>Ciliophora</taxon>
        <taxon>Postciliodesmatophora</taxon>
        <taxon>Heterotrichea</taxon>
        <taxon>Heterotrichida</taxon>
        <taxon>Blepharismidae</taxon>
        <taxon>Blepharisma</taxon>
    </lineage>
</organism>
<gene>
    <name evidence="1" type="ORF">BSTOLATCC_MIC50031</name>
</gene>
<evidence type="ECO:0000313" key="1">
    <source>
        <dbReference type="EMBL" id="CAG9329915.1"/>
    </source>
</evidence>
<dbReference type="EMBL" id="CAJZBQ010000050">
    <property type="protein sequence ID" value="CAG9329915.1"/>
    <property type="molecule type" value="Genomic_DNA"/>
</dbReference>
<protein>
    <submittedName>
        <fullName evidence="1">Uncharacterized protein</fullName>
    </submittedName>
</protein>
<proteinExistence type="predicted"/>
<accession>A0AAU9JYD4</accession>